<evidence type="ECO:0000256" key="12">
    <source>
        <dbReference type="RuleBase" id="RU000688"/>
    </source>
</evidence>
<evidence type="ECO:0000256" key="5">
    <source>
        <dbReference type="ARBA" id="ARBA00022989"/>
    </source>
</evidence>
<dbReference type="PANTHER" id="PTHR24231">
    <property type="entry name" value="PURINOCEPTOR-RELATED G-PROTEIN COUPLED RECEPTOR"/>
    <property type="match status" value="1"/>
</dbReference>
<evidence type="ECO:0000313" key="16">
    <source>
        <dbReference type="EMBL" id="KPP71328.1"/>
    </source>
</evidence>
<comment type="similarity">
    <text evidence="12">Belongs to the G-protein coupled receptor 1 family.</text>
</comment>
<organism evidence="16 17">
    <name type="scientific">Scleropages formosus</name>
    <name type="common">Asian bonytongue</name>
    <name type="synonym">Osteoglossum formosum</name>
    <dbReference type="NCBI Taxonomy" id="113540"/>
    <lineage>
        <taxon>Eukaryota</taxon>
        <taxon>Metazoa</taxon>
        <taxon>Chordata</taxon>
        <taxon>Craniata</taxon>
        <taxon>Vertebrata</taxon>
        <taxon>Euteleostomi</taxon>
        <taxon>Actinopterygii</taxon>
        <taxon>Neopterygii</taxon>
        <taxon>Teleostei</taxon>
        <taxon>Osteoglossocephala</taxon>
        <taxon>Osteoglossomorpha</taxon>
        <taxon>Osteoglossiformes</taxon>
        <taxon>Osteoglossidae</taxon>
        <taxon>Scleropages</taxon>
    </lineage>
</organism>
<dbReference type="InterPro" id="IPR029247">
    <property type="entry name" value="FAM168A/MANI"/>
</dbReference>
<dbReference type="PANTHER" id="PTHR24231:SF16">
    <property type="entry name" value="P2Y PURINOCEPTOR 6"/>
    <property type="match status" value="1"/>
</dbReference>
<keyword evidence="11 12" id="KW-0807">Transducer</keyword>
<evidence type="ECO:0000313" key="17">
    <source>
        <dbReference type="Proteomes" id="UP000034805"/>
    </source>
</evidence>
<dbReference type="GO" id="GO:0001621">
    <property type="term" value="F:G protein-coupled ADP receptor activity"/>
    <property type="evidence" value="ECO:0007669"/>
    <property type="project" value="TreeGrafter"/>
</dbReference>
<keyword evidence="5 14" id="KW-1133">Transmembrane helix</keyword>
<dbReference type="Gene3D" id="1.20.1070.10">
    <property type="entry name" value="Rhodopsin 7-helix transmembrane proteins"/>
    <property type="match status" value="1"/>
</dbReference>
<evidence type="ECO:0000256" key="1">
    <source>
        <dbReference type="ARBA" id="ARBA00004651"/>
    </source>
</evidence>
<protein>
    <submittedName>
        <fullName evidence="16">p2Y purinoceptor 6-like</fullName>
    </submittedName>
</protein>
<evidence type="ECO:0000256" key="6">
    <source>
        <dbReference type="ARBA" id="ARBA00023040"/>
    </source>
</evidence>
<name>A0A0P7V8L3_SCLFO</name>
<evidence type="ECO:0000256" key="8">
    <source>
        <dbReference type="ARBA" id="ARBA00023157"/>
    </source>
</evidence>
<evidence type="ECO:0000256" key="9">
    <source>
        <dbReference type="ARBA" id="ARBA00023170"/>
    </source>
</evidence>
<feature type="transmembrane region" description="Helical" evidence="14">
    <location>
        <begin position="221"/>
        <end position="242"/>
    </location>
</feature>
<dbReference type="InterPro" id="IPR017452">
    <property type="entry name" value="GPCR_Rhodpsn_7TM"/>
</dbReference>
<dbReference type="InterPro" id="IPR000276">
    <property type="entry name" value="GPCR_Rhodpsn"/>
</dbReference>
<evidence type="ECO:0000256" key="14">
    <source>
        <dbReference type="SAM" id="Phobius"/>
    </source>
</evidence>
<dbReference type="PRINTS" id="PR00237">
    <property type="entry name" value="GPCRRHODOPSN"/>
</dbReference>
<dbReference type="GO" id="GO:0045030">
    <property type="term" value="F:G protein-coupled UTP receptor activity"/>
    <property type="evidence" value="ECO:0007669"/>
    <property type="project" value="TreeGrafter"/>
</dbReference>
<comment type="similarity">
    <text evidence="2">Belongs to the FAM168 family.</text>
</comment>
<keyword evidence="7 14" id="KW-0472">Membrane</keyword>
<feature type="transmembrane region" description="Helical" evidence="14">
    <location>
        <begin position="271"/>
        <end position="290"/>
    </location>
</feature>
<dbReference type="PROSITE" id="PS00237">
    <property type="entry name" value="G_PROTEIN_RECEP_F1_1"/>
    <property type="match status" value="1"/>
</dbReference>
<comment type="subcellular location">
    <subcellularLocation>
        <location evidence="1">Cell membrane</location>
        <topology evidence="1">Multi-pass membrane protein</topology>
    </subcellularLocation>
</comment>
<evidence type="ECO:0000259" key="15">
    <source>
        <dbReference type="PROSITE" id="PS50262"/>
    </source>
</evidence>
<proteinExistence type="inferred from homology"/>
<dbReference type="Proteomes" id="UP000034805">
    <property type="component" value="Unassembled WGS sequence"/>
</dbReference>
<gene>
    <name evidence="16" type="ORF">Z043_109773</name>
</gene>
<evidence type="ECO:0000256" key="2">
    <source>
        <dbReference type="ARBA" id="ARBA00005357"/>
    </source>
</evidence>
<dbReference type="PRINTS" id="PR01157">
    <property type="entry name" value="P2YPURNOCPTR"/>
</dbReference>
<dbReference type="PROSITE" id="PS50262">
    <property type="entry name" value="G_PROTEIN_RECEP_F1_2"/>
    <property type="match status" value="1"/>
</dbReference>
<dbReference type="GO" id="GO:0005886">
    <property type="term" value="C:plasma membrane"/>
    <property type="evidence" value="ECO:0007669"/>
    <property type="project" value="UniProtKB-SubCell"/>
</dbReference>
<evidence type="ECO:0000256" key="3">
    <source>
        <dbReference type="ARBA" id="ARBA00022475"/>
    </source>
</evidence>
<evidence type="ECO:0000256" key="10">
    <source>
        <dbReference type="ARBA" id="ARBA00023180"/>
    </source>
</evidence>
<dbReference type="Pfam" id="PF14944">
    <property type="entry name" value="TCRP1"/>
    <property type="match status" value="1"/>
</dbReference>
<accession>A0A0P7V8L3</accession>
<feature type="transmembrane region" description="Helical" evidence="14">
    <location>
        <begin position="302"/>
        <end position="325"/>
    </location>
</feature>
<keyword evidence="10" id="KW-0325">Glycoprotein</keyword>
<comment type="caution">
    <text evidence="16">The sequence shown here is derived from an EMBL/GenBank/DDBJ whole genome shotgun (WGS) entry which is preliminary data.</text>
</comment>
<feature type="transmembrane region" description="Helical" evidence="14">
    <location>
        <begin position="348"/>
        <end position="372"/>
    </location>
</feature>
<evidence type="ECO:0000256" key="11">
    <source>
        <dbReference type="ARBA" id="ARBA00023224"/>
    </source>
</evidence>
<feature type="transmembrane region" description="Helical" evidence="14">
    <location>
        <begin position="393"/>
        <end position="413"/>
    </location>
</feature>
<dbReference type="AlphaFoldDB" id="A0A0P7V8L3"/>
<dbReference type="GO" id="GO:1905835">
    <property type="term" value="P:cellular response to pyrimidine ribonucleotide"/>
    <property type="evidence" value="ECO:0007669"/>
    <property type="project" value="TreeGrafter"/>
</dbReference>
<reference evidence="16 17" key="1">
    <citation type="submission" date="2015-08" db="EMBL/GenBank/DDBJ databases">
        <title>The genome of the Asian arowana (Scleropages formosus).</title>
        <authorList>
            <person name="Tan M.H."/>
            <person name="Gan H.M."/>
            <person name="Croft L.J."/>
            <person name="Austin C.M."/>
        </authorList>
    </citation>
    <scope>NUCLEOTIDE SEQUENCE [LARGE SCALE GENOMIC DNA]</scope>
    <source>
        <strain evidence="16">Aro1</strain>
    </source>
</reference>
<keyword evidence="4 12" id="KW-0812">Transmembrane</keyword>
<dbReference type="STRING" id="113540.ENSSFOP00015003382"/>
<feature type="region of interest" description="Disordered" evidence="13">
    <location>
        <begin position="52"/>
        <end position="76"/>
    </location>
</feature>
<dbReference type="SUPFAM" id="SSF81321">
    <property type="entry name" value="Family A G protein-coupled receptor-like"/>
    <property type="match status" value="1"/>
</dbReference>
<keyword evidence="6 12" id="KW-0297">G-protein coupled receptor</keyword>
<keyword evidence="9 12" id="KW-0675">Receptor</keyword>
<dbReference type="Pfam" id="PF00001">
    <property type="entry name" value="7tm_1"/>
    <property type="match status" value="1"/>
</dbReference>
<evidence type="ECO:0000256" key="4">
    <source>
        <dbReference type="ARBA" id="ARBA00022692"/>
    </source>
</evidence>
<dbReference type="EMBL" id="JARO02003031">
    <property type="protein sequence ID" value="KPP71328.1"/>
    <property type="molecule type" value="Genomic_DNA"/>
</dbReference>
<keyword evidence="3" id="KW-1003">Cell membrane</keyword>
<evidence type="ECO:0000256" key="13">
    <source>
        <dbReference type="SAM" id="MobiDB-lite"/>
    </source>
</evidence>
<keyword evidence="8" id="KW-1015">Disulfide bond</keyword>
<evidence type="ECO:0000256" key="7">
    <source>
        <dbReference type="ARBA" id="ARBA00023136"/>
    </source>
</evidence>
<dbReference type="GO" id="GO:0045029">
    <property type="term" value="F:G protein-coupled UDP receptor activity"/>
    <property type="evidence" value="ECO:0007669"/>
    <property type="project" value="TreeGrafter"/>
</dbReference>
<feature type="transmembrane region" description="Helical" evidence="14">
    <location>
        <begin position="183"/>
        <end position="209"/>
    </location>
</feature>
<sequence length="485" mass="53487">MNPVYSPVQPGAPYGNPKNMAYTGYPGGYPTTAPTYTPNLYQTGSPGYPPGYAAGTPYKVPPTQTNGAPPPYSPSPSPYQTAMYPIRSAYPQQNLYAQGAYYTQPVYAAQPHVIHHTTVVQPNSIPSAIYPAPVPAPRSNGMAVGMVAGTTMAMSADQEINIVRNFSSPLLLTPCTYSEGFKFYLLPAIYGAVFLFGAPLNASVILHIWRSRLALTRSSIYMLNLATADLLYTCSLPLLVLYHSRHDYWPFGNATCKLVRFQFYSNLHGSIFFLTVVSVERCLGVCWPLASWRLRHCVGVRGAWIVCLAIWATVLALCLPTLSFASTGTQRNRTVCYDLSKPGQAAQYLPYGIALTALGFMAPFMVIITCYCRMAHVLCRNGFSAGLGKRRQALRMIAMVAAVFAVSFLPFHLTKTAYQLVYSMPGLACKVRNLYAIIYKSTRPFASLNSIIDPFLFFYTQTADRRTNRLTPPKLLITSEVKMMT</sequence>
<feature type="domain" description="G-protein coupled receptors family 1 profile" evidence="15">
    <location>
        <begin position="200"/>
        <end position="457"/>
    </location>
</feature>